<evidence type="ECO:0000313" key="5">
    <source>
        <dbReference type="Proteomes" id="UP000247523"/>
    </source>
</evidence>
<dbReference type="PANTHER" id="PTHR22916:SF51">
    <property type="entry name" value="GLYCOSYLTRANSFERASE EPSH-RELATED"/>
    <property type="match status" value="1"/>
</dbReference>
<keyword evidence="1" id="KW-0328">Glycosyltransferase</keyword>
<gene>
    <name evidence="4" type="ORF">C8E03_1033</name>
</gene>
<dbReference type="PANTHER" id="PTHR22916">
    <property type="entry name" value="GLYCOSYLTRANSFERASE"/>
    <property type="match status" value="1"/>
</dbReference>
<comment type="caution">
    <text evidence="4">The sequence shown here is derived from an EMBL/GenBank/DDBJ whole genome shotgun (WGS) entry which is preliminary data.</text>
</comment>
<sequence length="343" mass="39412">MERKVSIIIPVYNTIQYLEKSICSALSQTYANIEIILIDDGSTDGSENVCDMYSQKYSNILIKHINNSGAGKARNQGILMATGEYIVFLDSDDVLVENAVESLVLRAIESQAHMVMPDRYFCIDEDDNLVGIKFHFNKELCIEEPIDFAMKVMIGAGRGWRTHSLLIKRVAVVENNIIFGEDVVGGEDFLFNLECMKVINKIAFINTSTVYYRKRRNSITAVFHKDYLENIWKLDNAVDIFAKEMNIKHDLKQYKDALVIREVISYISDIYSNKLECSWKNRKNMAKTVIEDKAVQTKMKGNFQYVYFTNKFAVLYYRLMKCCIQCKIYSAILLLASIGGKMR</sequence>
<dbReference type="CDD" id="cd00761">
    <property type="entry name" value="Glyco_tranf_GTA_type"/>
    <property type="match status" value="1"/>
</dbReference>
<evidence type="ECO:0000313" key="4">
    <source>
        <dbReference type="EMBL" id="PXV91447.1"/>
    </source>
</evidence>
<dbReference type="AlphaFoldDB" id="A0A318ESA0"/>
<dbReference type="InterPro" id="IPR029044">
    <property type="entry name" value="Nucleotide-diphossugar_trans"/>
</dbReference>
<dbReference type="SUPFAM" id="SSF53448">
    <property type="entry name" value="Nucleotide-diphospho-sugar transferases"/>
    <property type="match status" value="1"/>
</dbReference>
<dbReference type="Pfam" id="PF00535">
    <property type="entry name" value="Glycos_transf_2"/>
    <property type="match status" value="1"/>
</dbReference>
<dbReference type="RefSeq" id="WP_110290688.1">
    <property type="nucleotide sequence ID" value="NZ_QICS01000003.1"/>
</dbReference>
<reference evidence="4 5" key="1">
    <citation type="submission" date="2018-05" db="EMBL/GenBank/DDBJ databases">
        <title>Genomic Encyclopedia of Type Strains, Phase IV (KMG-IV): sequencing the most valuable type-strain genomes for metagenomic binning, comparative biology and taxonomic classification.</title>
        <authorList>
            <person name="Goeker M."/>
        </authorList>
    </citation>
    <scope>NUCLEOTIDE SEQUENCE [LARGE SCALE GENOMIC DNA]</scope>
    <source>
        <strain evidence="4 5">DSM 28816</strain>
    </source>
</reference>
<dbReference type="Gene3D" id="3.90.550.10">
    <property type="entry name" value="Spore Coat Polysaccharide Biosynthesis Protein SpsA, Chain A"/>
    <property type="match status" value="1"/>
</dbReference>
<evidence type="ECO:0000256" key="1">
    <source>
        <dbReference type="ARBA" id="ARBA00022676"/>
    </source>
</evidence>
<accession>A0A318ESA0</accession>
<dbReference type="Proteomes" id="UP000247523">
    <property type="component" value="Unassembled WGS sequence"/>
</dbReference>
<name>A0A318ESA0_9FIRM</name>
<protein>
    <submittedName>
        <fullName evidence="4">Glycosyltransferase involved in cell wall biosynthesis</fullName>
    </submittedName>
</protein>
<proteinExistence type="predicted"/>
<evidence type="ECO:0000259" key="3">
    <source>
        <dbReference type="Pfam" id="PF00535"/>
    </source>
</evidence>
<evidence type="ECO:0000256" key="2">
    <source>
        <dbReference type="ARBA" id="ARBA00022679"/>
    </source>
</evidence>
<feature type="domain" description="Glycosyltransferase 2-like" evidence="3">
    <location>
        <begin position="6"/>
        <end position="132"/>
    </location>
</feature>
<keyword evidence="2 4" id="KW-0808">Transferase</keyword>
<dbReference type="InterPro" id="IPR001173">
    <property type="entry name" value="Glyco_trans_2-like"/>
</dbReference>
<dbReference type="EMBL" id="QICS01000003">
    <property type="protein sequence ID" value="PXV91447.1"/>
    <property type="molecule type" value="Genomic_DNA"/>
</dbReference>
<organism evidence="4 5">
    <name type="scientific">Lachnotalea glycerini</name>
    <dbReference type="NCBI Taxonomy" id="1763509"/>
    <lineage>
        <taxon>Bacteria</taxon>
        <taxon>Bacillati</taxon>
        <taxon>Bacillota</taxon>
        <taxon>Clostridia</taxon>
        <taxon>Lachnospirales</taxon>
        <taxon>Lachnospiraceae</taxon>
        <taxon>Lachnotalea</taxon>
    </lineage>
</organism>
<dbReference type="GO" id="GO:0016757">
    <property type="term" value="F:glycosyltransferase activity"/>
    <property type="evidence" value="ECO:0007669"/>
    <property type="project" value="UniProtKB-KW"/>
</dbReference>